<reference evidence="1 2" key="1">
    <citation type="submission" date="2018-07" db="EMBL/GenBank/DDBJ databases">
        <title>Lottiidibacillus patelloidae gen. nov., sp. nov., isolated from the intestinal tract of a marine limpet and the reclassification of B. taeanensis BH030017T, B. algicola KMM 3737T and B. hwajinpoensis SW-72T as genus Lottiidibacillus.</title>
        <authorList>
            <person name="Liu R."/>
            <person name="Huang Z."/>
        </authorList>
    </citation>
    <scope>NUCLEOTIDE SEQUENCE [LARGE SCALE GENOMIC DNA]</scope>
    <source>
        <strain evidence="1 2">BH030017</strain>
    </source>
</reference>
<keyword evidence="2" id="KW-1185">Reference proteome</keyword>
<accession>A0A366XP56</accession>
<sequence>MAQFWKSSDFAKLIGKHPNTVANWFKQLEARGLHYIGRTQNNEKVYDELDLEIARHINEKRGEKWALNAIFENVKEHFELRSPGEYVQNTNTPQTQNMETIKNEIMTAAQEIANTQVQEVKEHYEKLLRSLPQPKTAEQEREERIAEMVRIRKIETELVEEAQRIWALEPEIERMKKGSFFGKEEDQIKRDQFVRDYVNRHFEDRIRKKFFHEVR</sequence>
<evidence type="ECO:0008006" key="3">
    <source>
        <dbReference type="Google" id="ProtNLM"/>
    </source>
</evidence>
<dbReference type="InterPro" id="IPR009061">
    <property type="entry name" value="DNA-bd_dom_put_sf"/>
</dbReference>
<organism evidence="1 2">
    <name type="scientific">Bacillus taeanensis</name>
    <dbReference type="NCBI Taxonomy" id="273032"/>
    <lineage>
        <taxon>Bacteria</taxon>
        <taxon>Bacillati</taxon>
        <taxon>Bacillota</taxon>
        <taxon>Bacilli</taxon>
        <taxon>Bacillales</taxon>
        <taxon>Bacillaceae</taxon>
        <taxon>Bacillus</taxon>
    </lineage>
</organism>
<evidence type="ECO:0000313" key="1">
    <source>
        <dbReference type="EMBL" id="RBW67892.1"/>
    </source>
</evidence>
<dbReference type="SUPFAM" id="SSF46955">
    <property type="entry name" value="Putative DNA-binding domain"/>
    <property type="match status" value="1"/>
</dbReference>
<dbReference type="OrthoDB" id="2454204at2"/>
<name>A0A366XP56_9BACI</name>
<evidence type="ECO:0000313" key="2">
    <source>
        <dbReference type="Proteomes" id="UP000253314"/>
    </source>
</evidence>
<dbReference type="Gene3D" id="1.10.1660.10">
    <property type="match status" value="1"/>
</dbReference>
<proteinExistence type="predicted"/>
<dbReference type="EMBL" id="QOCW01000028">
    <property type="protein sequence ID" value="RBW67892.1"/>
    <property type="molecule type" value="Genomic_DNA"/>
</dbReference>
<gene>
    <name evidence="1" type="ORF">DS031_19610</name>
</gene>
<dbReference type="AlphaFoldDB" id="A0A366XP56"/>
<comment type="caution">
    <text evidence="1">The sequence shown here is derived from an EMBL/GenBank/DDBJ whole genome shotgun (WGS) entry which is preliminary data.</text>
</comment>
<protein>
    <recommendedName>
        <fullName evidence="3">MerR family transcriptional regulator</fullName>
    </recommendedName>
</protein>
<dbReference type="RefSeq" id="WP_113807857.1">
    <property type="nucleotide sequence ID" value="NZ_QOCW01000028.1"/>
</dbReference>
<dbReference type="Proteomes" id="UP000253314">
    <property type="component" value="Unassembled WGS sequence"/>
</dbReference>